<keyword evidence="4" id="KW-0150">Chloroplast</keyword>
<evidence type="ECO:0000256" key="1">
    <source>
        <dbReference type="ARBA" id="ARBA00004229"/>
    </source>
</evidence>
<sequence length="350" mass="38800">MSAAAPNGNYYQGEVIAMCNMRRQRSVQRLRAEYSRVQYGTAGTELSSQTLCCRRLQRQAQCTAASSGSARSCSSFTLCPKDSELREVRYLSSNLRRTPSRRPASMVSRVSAAQYSSSTYTSCFASKSAELRTTSHTNIETTKAPNPSTATPMPPSTILREQEDADEVGVQELTVYEVNQLDRGSPMLLSLSKLATDWYNRFRIQPLNSLGDLVPFTNKLFDGSLKKRLGITAGIISVMRHYPQNDGLLFEAIYSFYFGDYGHISAKGPYKTHEDTVITVTGGSGIFTGVYGTVQIHNVEYPIVLFYKFQLYGIPKLPKALRWDTVPPAKGVRPSHTASMPGFALPNFTD</sequence>
<dbReference type="SUPFAM" id="SSF141493">
    <property type="entry name" value="Allene oxide cyclase-like"/>
    <property type="match status" value="1"/>
</dbReference>
<dbReference type="InterPro" id="IPR034871">
    <property type="entry name" value="Allene_oxi_cyc_sf"/>
</dbReference>
<evidence type="ECO:0000313" key="10">
    <source>
        <dbReference type="EMBL" id="KAI5083408.1"/>
    </source>
</evidence>
<evidence type="ECO:0000256" key="7">
    <source>
        <dbReference type="ARBA" id="ARBA00023235"/>
    </source>
</evidence>
<dbReference type="InterPro" id="IPR009410">
    <property type="entry name" value="Allene_ox_cyc"/>
</dbReference>
<name>A0A9D4ZPV0_ADICA</name>
<evidence type="ECO:0000256" key="3">
    <source>
        <dbReference type="ARBA" id="ARBA00012209"/>
    </source>
</evidence>
<dbReference type="GO" id="GO:0009507">
    <property type="term" value="C:chloroplast"/>
    <property type="evidence" value="ECO:0007669"/>
    <property type="project" value="UniProtKB-SubCell"/>
</dbReference>
<feature type="compositionally biased region" description="Polar residues" evidence="9">
    <location>
        <begin position="136"/>
        <end position="151"/>
    </location>
</feature>
<reference evidence="10" key="1">
    <citation type="submission" date="2021-01" db="EMBL/GenBank/DDBJ databases">
        <title>Adiantum capillus-veneris genome.</title>
        <authorList>
            <person name="Fang Y."/>
            <person name="Liao Q."/>
        </authorList>
    </citation>
    <scope>NUCLEOTIDE SEQUENCE</scope>
    <source>
        <strain evidence="10">H3</strain>
        <tissue evidence="10">Leaf</tissue>
    </source>
</reference>
<evidence type="ECO:0000256" key="2">
    <source>
        <dbReference type="ARBA" id="ARBA00007982"/>
    </source>
</evidence>
<proteinExistence type="inferred from homology"/>
<comment type="caution">
    <text evidence="10">The sequence shown here is derived from an EMBL/GenBank/DDBJ whole genome shotgun (WGS) entry which is preliminary data.</text>
</comment>
<dbReference type="InterPro" id="IPR044859">
    <property type="entry name" value="Allene_oxi_cyc_Dirigent"/>
</dbReference>
<dbReference type="PANTHER" id="PTHR31843">
    <property type="entry name" value="ALLENE OXIDE CYCLASE 4, CHLOROPLASTIC"/>
    <property type="match status" value="1"/>
</dbReference>
<keyword evidence="11" id="KW-1185">Reference proteome</keyword>
<protein>
    <recommendedName>
        <fullName evidence="3">allene-oxide cyclase</fullName>
        <ecNumber evidence="3">5.3.99.6</ecNumber>
    </recommendedName>
</protein>
<dbReference type="EMBL" id="JABFUD020000002">
    <property type="protein sequence ID" value="KAI5083408.1"/>
    <property type="molecule type" value="Genomic_DNA"/>
</dbReference>
<comment type="similarity">
    <text evidence="2">Belongs to the allene oxide cyclase family.</text>
</comment>
<keyword evidence="5" id="KW-0934">Plastid</keyword>
<dbReference type="PANTHER" id="PTHR31843:SF11">
    <property type="entry name" value="ALLENE OXIDE CYCLASE 4, CHLOROPLASTIC"/>
    <property type="match status" value="1"/>
</dbReference>
<dbReference type="AlphaFoldDB" id="A0A9D4ZPV0"/>
<feature type="region of interest" description="Disordered" evidence="9">
    <location>
        <begin position="136"/>
        <end position="155"/>
    </location>
</feature>
<dbReference type="GO" id="GO:0009695">
    <property type="term" value="P:jasmonic acid biosynthetic process"/>
    <property type="evidence" value="ECO:0007669"/>
    <property type="project" value="InterPro"/>
</dbReference>
<evidence type="ECO:0000256" key="6">
    <source>
        <dbReference type="ARBA" id="ARBA00022946"/>
    </source>
</evidence>
<dbReference type="Proteomes" id="UP000886520">
    <property type="component" value="Chromosome 3"/>
</dbReference>
<dbReference type="EC" id="5.3.99.6" evidence="3"/>
<evidence type="ECO:0000256" key="4">
    <source>
        <dbReference type="ARBA" id="ARBA00022528"/>
    </source>
</evidence>
<dbReference type="Pfam" id="PF06351">
    <property type="entry name" value="Allene_ox_cyc"/>
    <property type="match status" value="1"/>
</dbReference>
<gene>
    <name evidence="10" type="ORF">GOP47_0003151</name>
</gene>
<dbReference type="GO" id="GO:0046423">
    <property type="term" value="F:allene-oxide cyclase activity"/>
    <property type="evidence" value="ECO:0007669"/>
    <property type="project" value="UniProtKB-EC"/>
</dbReference>
<dbReference type="Gene3D" id="2.40.480.10">
    <property type="entry name" value="Allene oxide cyclase-like"/>
    <property type="match status" value="1"/>
</dbReference>
<keyword evidence="7" id="KW-0413">Isomerase</keyword>
<evidence type="ECO:0000313" key="11">
    <source>
        <dbReference type="Proteomes" id="UP000886520"/>
    </source>
</evidence>
<comment type="catalytic activity">
    <reaction evidence="8">
        <text>(9Z,13S,15Z)-12,13-epoxyoctadeca-9,11,15-trienoate = (9S,13S,15Z)-12-oxophyto-10,15-dienoate</text>
        <dbReference type="Rhea" id="RHEA:22592"/>
        <dbReference type="ChEBI" id="CHEBI:36438"/>
        <dbReference type="ChEBI" id="CHEBI:57411"/>
        <dbReference type="EC" id="5.3.99.6"/>
    </reaction>
</comment>
<evidence type="ECO:0000256" key="9">
    <source>
        <dbReference type="SAM" id="MobiDB-lite"/>
    </source>
</evidence>
<comment type="subcellular location">
    <subcellularLocation>
        <location evidence="1">Plastid</location>
        <location evidence="1">Chloroplast</location>
    </subcellularLocation>
</comment>
<dbReference type="OrthoDB" id="1894474at2759"/>
<evidence type="ECO:0000256" key="8">
    <source>
        <dbReference type="ARBA" id="ARBA00049891"/>
    </source>
</evidence>
<accession>A0A9D4ZPV0</accession>
<keyword evidence="6" id="KW-0809">Transit peptide</keyword>
<organism evidence="10 11">
    <name type="scientific">Adiantum capillus-veneris</name>
    <name type="common">Maidenhair fern</name>
    <dbReference type="NCBI Taxonomy" id="13818"/>
    <lineage>
        <taxon>Eukaryota</taxon>
        <taxon>Viridiplantae</taxon>
        <taxon>Streptophyta</taxon>
        <taxon>Embryophyta</taxon>
        <taxon>Tracheophyta</taxon>
        <taxon>Polypodiopsida</taxon>
        <taxon>Polypodiidae</taxon>
        <taxon>Polypodiales</taxon>
        <taxon>Pteridineae</taxon>
        <taxon>Pteridaceae</taxon>
        <taxon>Vittarioideae</taxon>
        <taxon>Adiantum</taxon>
    </lineage>
</organism>
<evidence type="ECO:0000256" key="5">
    <source>
        <dbReference type="ARBA" id="ARBA00022640"/>
    </source>
</evidence>